<dbReference type="EMBL" id="MT774385">
    <property type="protein sequence ID" value="QOR58973.1"/>
    <property type="molecule type" value="Genomic_DNA"/>
</dbReference>
<evidence type="ECO:0000313" key="1">
    <source>
        <dbReference type="EMBL" id="QOR58973.1"/>
    </source>
</evidence>
<dbReference type="Proteomes" id="UP000594030">
    <property type="component" value="Segment"/>
</dbReference>
<dbReference type="GeneID" id="65129465"/>
<evidence type="ECO:0000313" key="2">
    <source>
        <dbReference type="Proteomes" id="UP000594030"/>
    </source>
</evidence>
<name>A0A7M1RX08_9CAUD</name>
<keyword evidence="2" id="KW-1185">Reference proteome</keyword>
<accession>A0A7M1RX08</accession>
<dbReference type="KEGG" id="vg:65129465"/>
<sequence length="65" mass="7244">MNFLGGKFSSEYVATPQGKVAGERLLEVIKDVKAKAQQEIAAKHEKLQKVADLLDKHPELLDKIK</sequence>
<protein>
    <submittedName>
        <fullName evidence="1">Uncharacterized protein</fullName>
    </submittedName>
</protein>
<organism evidence="1 2">
    <name type="scientific">uncultured phage cr108_1</name>
    <dbReference type="NCBI Taxonomy" id="2772069"/>
    <lineage>
        <taxon>Viruses</taxon>
        <taxon>Duplodnaviria</taxon>
        <taxon>Heunggongvirae</taxon>
        <taxon>Uroviricota</taxon>
        <taxon>Caudoviricetes</taxon>
        <taxon>Crassvirales</taxon>
        <taxon>Steigviridae</taxon>
        <taxon>Asinivirinae</taxon>
        <taxon>Pipoluvirus</taxon>
        <taxon>Pipoluvirus rarus</taxon>
    </lineage>
</organism>
<proteinExistence type="predicted"/>
<dbReference type="RefSeq" id="YP_010111131.1">
    <property type="nucleotide sequence ID" value="NC_055878.1"/>
</dbReference>
<reference evidence="1 2" key="1">
    <citation type="submission" date="2020-07" db="EMBL/GenBank/DDBJ databases">
        <title>Taxonomic proposal: Crassvirales, a new order of highly abundant and diverse bacterial viruses.</title>
        <authorList>
            <person name="Shkoporov A.N."/>
            <person name="Stockdale S.R."/>
            <person name="Guerin E."/>
            <person name="Ross R.P."/>
            <person name="Hill C."/>
        </authorList>
    </citation>
    <scope>NUCLEOTIDE SEQUENCE [LARGE SCALE GENOMIC DNA]</scope>
</reference>